<evidence type="ECO:0000313" key="6">
    <source>
        <dbReference type="EMBL" id="PRP88563.1"/>
    </source>
</evidence>
<accession>A0A2P6NX74</accession>
<evidence type="ECO:0000256" key="2">
    <source>
        <dbReference type="ARBA" id="ARBA00023043"/>
    </source>
</evidence>
<dbReference type="Gene3D" id="1.25.40.20">
    <property type="entry name" value="Ankyrin repeat-containing domain"/>
    <property type="match status" value="2"/>
</dbReference>
<dbReference type="InterPro" id="IPR036770">
    <property type="entry name" value="Ankyrin_rpt-contain_sf"/>
</dbReference>
<dbReference type="Pfam" id="PF00887">
    <property type="entry name" value="ACBP"/>
    <property type="match status" value="1"/>
</dbReference>
<dbReference type="PROSITE" id="PS50088">
    <property type="entry name" value="ANK_REPEAT"/>
    <property type="match status" value="2"/>
</dbReference>
<sequence length="222" mass="24735">MSEFQEATAHVAANKSLKVTQEDQLSFYAFFKLATVGPCNTSRPGFFDFVGRAKWDAWKNADNNLTTEQAEKEYIRLLDRLNPNWRSVTLTEGTGPVFSMPQIEEDDTPEEKRDLAYYTSAGDIETTENTAALVDRKDESGVAALHYASDRGHTELLNLLIESGGNINIQDDEGQTPLHYAAVTDNAEIYKMLINRGADVSITDNEGQNPSQIASDFLKVYI</sequence>
<organism evidence="6 7">
    <name type="scientific">Planoprotostelium fungivorum</name>
    <dbReference type="NCBI Taxonomy" id="1890364"/>
    <lineage>
        <taxon>Eukaryota</taxon>
        <taxon>Amoebozoa</taxon>
        <taxon>Evosea</taxon>
        <taxon>Variosea</taxon>
        <taxon>Cavosteliida</taxon>
        <taxon>Cavosteliaceae</taxon>
        <taxon>Planoprotostelium</taxon>
    </lineage>
</organism>
<dbReference type="FunCoup" id="A0A2P6NX74">
    <property type="interactions" value="165"/>
</dbReference>
<dbReference type="Proteomes" id="UP000241769">
    <property type="component" value="Unassembled WGS sequence"/>
</dbReference>
<evidence type="ECO:0000259" key="5">
    <source>
        <dbReference type="PROSITE" id="PS51228"/>
    </source>
</evidence>
<evidence type="ECO:0000256" key="1">
    <source>
        <dbReference type="ARBA" id="ARBA00022737"/>
    </source>
</evidence>
<name>A0A2P6NX74_9EUKA</name>
<evidence type="ECO:0000256" key="4">
    <source>
        <dbReference type="PROSITE-ProRule" id="PRU00023"/>
    </source>
</evidence>
<feature type="repeat" description="ANK" evidence="4">
    <location>
        <begin position="173"/>
        <end position="205"/>
    </location>
</feature>
<dbReference type="InterPro" id="IPR002110">
    <property type="entry name" value="Ankyrin_rpt"/>
</dbReference>
<reference evidence="6 7" key="1">
    <citation type="journal article" date="2018" name="Genome Biol. Evol.">
        <title>Multiple Roots of Fruiting Body Formation in Amoebozoa.</title>
        <authorList>
            <person name="Hillmann F."/>
            <person name="Forbes G."/>
            <person name="Novohradska S."/>
            <person name="Ferling I."/>
            <person name="Riege K."/>
            <person name="Groth M."/>
            <person name="Westermann M."/>
            <person name="Marz M."/>
            <person name="Spaller T."/>
            <person name="Winckler T."/>
            <person name="Schaap P."/>
            <person name="Glockner G."/>
        </authorList>
    </citation>
    <scope>NUCLEOTIDE SEQUENCE [LARGE SCALE GENOMIC DNA]</scope>
    <source>
        <strain evidence="6 7">Jena</strain>
    </source>
</reference>
<dbReference type="PANTHER" id="PTHR24119">
    <property type="entry name" value="ACYL-COA-BINDING DOMAIN-CONTAINING PROTEIN 6"/>
    <property type="match status" value="1"/>
</dbReference>
<dbReference type="SUPFAM" id="SSF47027">
    <property type="entry name" value="Acyl-CoA binding protein"/>
    <property type="match status" value="1"/>
</dbReference>
<dbReference type="PRINTS" id="PR00689">
    <property type="entry name" value="ACOABINDINGP"/>
</dbReference>
<keyword evidence="1" id="KW-0677">Repeat</keyword>
<dbReference type="SMART" id="SM00248">
    <property type="entry name" value="ANK"/>
    <property type="match status" value="2"/>
</dbReference>
<dbReference type="PROSITE" id="PS51228">
    <property type="entry name" value="ACB_2"/>
    <property type="match status" value="1"/>
</dbReference>
<feature type="domain" description="ACB" evidence="5">
    <location>
        <begin position="1"/>
        <end position="87"/>
    </location>
</feature>
<dbReference type="OrthoDB" id="4567at2759"/>
<feature type="repeat" description="ANK" evidence="4">
    <location>
        <begin position="140"/>
        <end position="172"/>
    </location>
</feature>
<dbReference type="InParanoid" id="A0A2P6NX74"/>
<dbReference type="PROSITE" id="PS50297">
    <property type="entry name" value="ANK_REP_REGION"/>
    <property type="match status" value="2"/>
</dbReference>
<keyword evidence="3" id="KW-0446">Lipid-binding</keyword>
<dbReference type="PANTHER" id="PTHR24119:SF0">
    <property type="entry name" value="ACYL-COA-BINDING DOMAIN-CONTAINING PROTEIN 6"/>
    <property type="match status" value="1"/>
</dbReference>
<proteinExistence type="predicted"/>
<dbReference type="InterPro" id="IPR035984">
    <property type="entry name" value="Acyl-CoA-binding_sf"/>
</dbReference>
<dbReference type="InterPro" id="IPR000582">
    <property type="entry name" value="Acyl-CoA-binding_protein"/>
</dbReference>
<evidence type="ECO:0000256" key="3">
    <source>
        <dbReference type="ARBA" id="ARBA00023121"/>
    </source>
</evidence>
<dbReference type="InterPro" id="IPR014352">
    <property type="entry name" value="FERM/acyl-CoA-bd_prot_sf"/>
</dbReference>
<dbReference type="EMBL" id="MDYQ01000009">
    <property type="protein sequence ID" value="PRP88563.1"/>
    <property type="molecule type" value="Genomic_DNA"/>
</dbReference>
<dbReference type="PRINTS" id="PR01415">
    <property type="entry name" value="ANKYRIN"/>
</dbReference>
<protein>
    <submittedName>
        <fullName evidence="6">Acyl-CoA-binding domain-containing protein 6-like</fullName>
    </submittedName>
</protein>
<dbReference type="STRING" id="1890364.A0A2P6NX74"/>
<comment type="caution">
    <text evidence="6">The sequence shown here is derived from an EMBL/GenBank/DDBJ whole genome shotgun (WGS) entry which is preliminary data.</text>
</comment>
<dbReference type="AlphaFoldDB" id="A0A2P6NX74"/>
<dbReference type="Gene3D" id="1.20.80.10">
    <property type="match status" value="1"/>
</dbReference>
<gene>
    <name evidence="6" type="ORF">PROFUN_02974</name>
</gene>
<dbReference type="SUPFAM" id="SSF48403">
    <property type="entry name" value="Ankyrin repeat"/>
    <property type="match status" value="1"/>
</dbReference>
<dbReference type="Pfam" id="PF12796">
    <property type="entry name" value="Ank_2"/>
    <property type="match status" value="1"/>
</dbReference>
<keyword evidence="2 4" id="KW-0040">ANK repeat</keyword>
<keyword evidence="7" id="KW-1185">Reference proteome</keyword>
<dbReference type="GO" id="GO:0000062">
    <property type="term" value="F:fatty-acyl-CoA binding"/>
    <property type="evidence" value="ECO:0007669"/>
    <property type="project" value="InterPro"/>
</dbReference>
<evidence type="ECO:0000313" key="7">
    <source>
        <dbReference type="Proteomes" id="UP000241769"/>
    </source>
</evidence>